<proteinExistence type="predicted"/>
<keyword evidence="1" id="KW-0812">Transmembrane</keyword>
<dbReference type="Proteomes" id="UP000251835">
    <property type="component" value="Unassembled WGS sequence"/>
</dbReference>
<evidence type="ECO:0000256" key="1">
    <source>
        <dbReference type="SAM" id="Phobius"/>
    </source>
</evidence>
<dbReference type="EMBL" id="QENZ01000005">
    <property type="protein sequence ID" value="PVX50104.1"/>
    <property type="molecule type" value="Genomic_DNA"/>
</dbReference>
<evidence type="ECO:0000313" key="2">
    <source>
        <dbReference type="EMBL" id="PVX50104.1"/>
    </source>
</evidence>
<keyword evidence="1" id="KW-1133">Transmembrane helix</keyword>
<keyword evidence="3" id="KW-1185">Reference proteome</keyword>
<comment type="caution">
    <text evidence="2">The sequence shown here is derived from an EMBL/GenBank/DDBJ whole genome shotgun (WGS) entry which is preliminary data.</text>
</comment>
<name>A0A7L4UN99_BALHA</name>
<keyword evidence="1" id="KW-0472">Membrane</keyword>
<protein>
    <submittedName>
        <fullName evidence="2">Uncharacterized protein</fullName>
    </submittedName>
</protein>
<evidence type="ECO:0000313" key="3">
    <source>
        <dbReference type="Proteomes" id="UP000251835"/>
    </source>
</evidence>
<reference evidence="2 3" key="1">
    <citation type="submission" date="2018-05" db="EMBL/GenBank/DDBJ databases">
        <title>Genomic Encyclopedia of Type Strains, Phase IV (KMG-IV): sequencing the most valuable type-strain genomes for metagenomic binning, comparative biology and taxonomic classification.</title>
        <authorList>
            <person name="Goeker M."/>
        </authorList>
    </citation>
    <scope>NUCLEOTIDE SEQUENCE [LARGE SCALE GENOMIC DNA]</scope>
    <source>
        <strain evidence="2 3">DSM 28579</strain>
    </source>
</reference>
<organism evidence="2 3">
    <name type="scientific">Balneicella halophila</name>
    <dbReference type="NCBI Taxonomy" id="1537566"/>
    <lineage>
        <taxon>Bacteria</taxon>
        <taxon>Pseudomonadati</taxon>
        <taxon>Bacteroidota</taxon>
        <taxon>Bacteroidia</taxon>
        <taxon>Bacteroidales</taxon>
        <taxon>Balneicellaceae</taxon>
        <taxon>Balneicella</taxon>
    </lineage>
</organism>
<feature type="transmembrane region" description="Helical" evidence="1">
    <location>
        <begin position="20"/>
        <end position="41"/>
    </location>
</feature>
<gene>
    <name evidence="2" type="ORF">C7377_1754</name>
</gene>
<dbReference type="AlphaFoldDB" id="A0A7L4UN99"/>
<sequence length="47" mass="5750">MMDLEKYRFEQGTYKGKNVIWIGFPYFVKLKGIFVVSISFYRFEFLI</sequence>
<accession>A0A7L4UN99</accession>